<dbReference type="Pfam" id="PF06803">
    <property type="entry name" value="DUF1232"/>
    <property type="match status" value="1"/>
</dbReference>
<protein>
    <submittedName>
        <fullName evidence="7">DUF1232 domain-containing protein</fullName>
    </submittedName>
</protein>
<dbReference type="InterPro" id="IPR010652">
    <property type="entry name" value="DUF1232"/>
</dbReference>
<evidence type="ECO:0000256" key="2">
    <source>
        <dbReference type="ARBA" id="ARBA00022692"/>
    </source>
</evidence>
<dbReference type="STRING" id="285983.UB32_16000"/>
<accession>A0A427TME2</accession>
<dbReference type="GO" id="GO:0012505">
    <property type="term" value="C:endomembrane system"/>
    <property type="evidence" value="ECO:0007669"/>
    <property type="project" value="UniProtKB-SubCell"/>
</dbReference>
<name>A0A427TME2_9BACI</name>
<keyword evidence="4 5" id="KW-0472">Membrane</keyword>
<evidence type="ECO:0000256" key="1">
    <source>
        <dbReference type="ARBA" id="ARBA00004127"/>
    </source>
</evidence>
<comment type="subcellular location">
    <subcellularLocation>
        <location evidence="1">Endomembrane system</location>
        <topology evidence="1">Multi-pass membrane protein</topology>
    </subcellularLocation>
</comment>
<evidence type="ECO:0000259" key="6">
    <source>
        <dbReference type="Pfam" id="PF06803"/>
    </source>
</evidence>
<evidence type="ECO:0000256" key="4">
    <source>
        <dbReference type="ARBA" id="ARBA00023136"/>
    </source>
</evidence>
<feature type="transmembrane region" description="Helical" evidence="5">
    <location>
        <begin position="36"/>
        <end position="53"/>
    </location>
</feature>
<evidence type="ECO:0000256" key="3">
    <source>
        <dbReference type="ARBA" id="ARBA00022989"/>
    </source>
</evidence>
<sequence>MKKFFKRIRLIFKVKRFVPFLIEFFTSVRVPLKQKLISAGLIIGYFLLPFDLIPDFLTLIGIVDDVGILLIVLQQIIKLAPDDLKEKHKLED</sequence>
<dbReference type="InterPro" id="IPR016941">
    <property type="entry name" value="UCP029962"/>
</dbReference>
<dbReference type="AlphaFoldDB" id="A0A427TME2"/>
<dbReference type="EMBL" id="RSFW01000019">
    <property type="protein sequence ID" value="RSD25508.1"/>
    <property type="molecule type" value="Genomic_DNA"/>
</dbReference>
<evidence type="ECO:0000313" key="7">
    <source>
        <dbReference type="EMBL" id="RSD25508.1"/>
    </source>
</evidence>
<evidence type="ECO:0000313" key="8">
    <source>
        <dbReference type="Proteomes" id="UP000279911"/>
    </source>
</evidence>
<gene>
    <name evidence="7" type="ORF">EJA10_17025</name>
</gene>
<organism evidence="7 8">
    <name type="scientific">Mesobacillus subterraneus</name>
    <dbReference type="NCBI Taxonomy" id="285983"/>
    <lineage>
        <taxon>Bacteria</taxon>
        <taxon>Bacillati</taxon>
        <taxon>Bacillota</taxon>
        <taxon>Bacilli</taxon>
        <taxon>Bacillales</taxon>
        <taxon>Bacillaceae</taxon>
        <taxon>Mesobacillus</taxon>
    </lineage>
</organism>
<dbReference type="Proteomes" id="UP000279911">
    <property type="component" value="Unassembled WGS sequence"/>
</dbReference>
<dbReference type="PIRSF" id="PIRSF029962">
    <property type="entry name" value="UCP029962"/>
    <property type="match status" value="1"/>
</dbReference>
<evidence type="ECO:0000256" key="5">
    <source>
        <dbReference type="SAM" id="Phobius"/>
    </source>
</evidence>
<keyword evidence="3 5" id="KW-1133">Transmembrane helix</keyword>
<feature type="domain" description="DUF1232" evidence="6">
    <location>
        <begin position="37"/>
        <end position="70"/>
    </location>
</feature>
<reference evidence="8" key="1">
    <citation type="submission" date="2018-12" db="EMBL/GenBank/DDBJ databases">
        <title>Bacillus chawlae sp. nov., Bacillus glennii sp. nov., and Bacillus saganii sp. nov. Isolated from the Vehicle Assembly Building at Kennedy Space Center where the Viking Spacecraft were Assembled.</title>
        <authorList>
            <person name="Seuylemezian A."/>
            <person name="Vaishampayan P."/>
        </authorList>
    </citation>
    <scope>NUCLEOTIDE SEQUENCE [LARGE SCALE GENOMIC DNA]</scope>
    <source>
        <strain evidence="8">DSM 13966</strain>
    </source>
</reference>
<keyword evidence="2 5" id="KW-0812">Transmembrane</keyword>
<proteinExistence type="predicted"/>
<dbReference type="RefSeq" id="WP_125481227.1">
    <property type="nucleotide sequence ID" value="NZ_RSFW01000019.1"/>
</dbReference>
<comment type="caution">
    <text evidence="7">The sequence shown here is derived from an EMBL/GenBank/DDBJ whole genome shotgun (WGS) entry which is preliminary data.</text>
</comment>